<dbReference type="Proteomes" id="UP001431131">
    <property type="component" value="Unassembled WGS sequence"/>
</dbReference>
<sequence>MPYDVVIVGGGLGGCAAAMSACANGLKVLLTEETDWIGGQVTSQGVPPDEHPWIEEFGCTRRYRTYREKVRETYLRNLNVQQSGKIFNPGNGIVSLICHDPRVSLHVLNEMLLPYLLTNQLTISYYTKVTSIERVGSSIEKMNFRNTRTGVEEMVEAPYFIDATETGDTLPLAGIDYVTGAEGKADTGEPHALEKADPHDIQAFTYVLGMEYRGGEDHTIPEPEMYAFWREFHPDIWPDKYLSFFAPHPITKEKREYTLFREETGFPLWEYRRIFNKDQYVVPFQAGDITLMNWPQNDYFLGNMYDVSNEEKEKNIFQAKQLSLALLYWLQTEAPRNDGGNGYPGLKLRKDIFATGDGLAKAAYIRESRRIKAEYTVVEQDVSPSFNHGRTGKRYKDSVGIGSYSIDLHPSMTGRTYLDIPALPFHIPLGALLPKNADNLLAGCKNIGTTHITNGCYRLQPTEWNIGEACGALIAFCIKNKMAPKAVREDKHLLSSFQEELRKDGFELEWPDEFYQ</sequence>
<comment type="caution">
    <text evidence="1">The sequence shown here is derived from an EMBL/GenBank/DDBJ whole genome shotgun (WGS) entry which is preliminary data.</text>
</comment>
<gene>
    <name evidence="1" type="ORF">MJG50_14165</name>
</gene>
<dbReference type="InterPro" id="IPR036188">
    <property type="entry name" value="FAD/NAD-bd_sf"/>
</dbReference>
<dbReference type="AlphaFoldDB" id="A0AAW5E6G6"/>
<dbReference type="EMBL" id="JAKTTI010000023">
    <property type="protein sequence ID" value="MCH1626479.1"/>
    <property type="molecule type" value="Genomic_DNA"/>
</dbReference>
<dbReference type="Gene3D" id="3.50.50.60">
    <property type="entry name" value="FAD/NAD(P)-binding domain"/>
    <property type="match status" value="1"/>
</dbReference>
<dbReference type="RefSeq" id="WP_240256399.1">
    <property type="nucleotide sequence ID" value="NZ_JAKTTI010000023.1"/>
</dbReference>
<dbReference type="SUPFAM" id="SSF51905">
    <property type="entry name" value="FAD/NAD(P)-binding domain"/>
    <property type="match status" value="1"/>
</dbReference>
<evidence type="ECO:0000313" key="1">
    <source>
        <dbReference type="EMBL" id="MCH1626479.1"/>
    </source>
</evidence>
<dbReference type="InterPro" id="IPR005288">
    <property type="entry name" value="NadB"/>
</dbReference>
<protein>
    <submittedName>
        <fullName evidence="1">FAD-dependent oxidoreductase</fullName>
    </submittedName>
</protein>
<evidence type="ECO:0000313" key="2">
    <source>
        <dbReference type="Proteomes" id="UP001431131"/>
    </source>
</evidence>
<proteinExistence type="predicted"/>
<dbReference type="PANTHER" id="PTHR42716">
    <property type="entry name" value="L-ASPARTATE OXIDASE"/>
    <property type="match status" value="1"/>
</dbReference>
<reference evidence="1" key="1">
    <citation type="submission" date="2022-02" db="EMBL/GenBank/DDBJ databases">
        <title>Fredinandcohnia quinoae sp. nov. isolated from Chenopodium quinoa seeds.</title>
        <authorList>
            <person name="Saati-Santamaria Z."/>
            <person name="Flores-Felix J.D."/>
            <person name="Igual J.M."/>
            <person name="Velazquez E."/>
            <person name="Garcia-Fraile P."/>
            <person name="Martinez-Molina E."/>
        </authorList>
    </citation>
    <scope>NUCLEOTIDE SEQUENCE</scope>
    <source>
        <strain evidence="1">SECRCQ15</strain>
    </source>
</reference>
<dbReference type="GO" id="GO:0009435">
    <property type="term" value="P:NAD+ biosynthetic process"/>
    <property type="evidence" value="ECO:0007669"/>
    <property type="project" value="InterPro"/>
</dbReference>
<dbReference type="PRINTS" id="PR00411">
    <property type="entry name" value="PNDRDTASEI"/>
</dbReference>
<keyword evidence="2" id="KW-1185">Reference proteome</keyword>
<accession>A0AAW5E6G6</accession>
<name>A0AAW5E6G6_9BACI</name>
<dbReference type="GO" id="GO:0008734">
    <property type="term" value="F:L-aspartate oxidase activity"/>
    <property type="evidence" value="ECO:0007669"/>
    <property type="project" value="InterPro"/>
</dbReference>
<dbReference type="PANTHER" id="PTHR42716:SF1">
    <property type="entry name" value="SLL0471 PROTEIN"/>
    <property type="match status" value="1"/>
</dbReference>
<dbReference type="Pfam" id="PF12831">
    <property type="entry name" value="FAD_oxidored"/>
    <property type="match status" value="1"/>
</dbReference>
<organism evidence="1 2">
    <name type="scientific">Fredinandcohnia quinoae</name>
    <dbReference type="NCBI Taxonomy" id="2918902"/>
    <lineage>
        <taxon>Bacteria</taxon>
        <taxon>Bacillati</taxon>
        <taxon>Bacillota</taxon>
        <taxon>Bacilli</taxon>
        <taxon>Bacillales</taxon>
        <taxon>Bacillaceae</taxon>
        <taxon>Fredinandcohnia</taxon>
    </lineage>
</organism>